<evidence type="ECO:0000313" key="2">
    <source>
        <dbReference type="Proteomes" id="UP000199228"/>
    </source>
</evidence>
<keyword evidence="2" id="KW-1185">Reference proteome</keyword>
<dbReference type="SUPFAM" id="SSF51182">
    <property type="entry name" value="RmlC-like cupins"/>
    <property type="match status" value="1"/>
</dbReference>
<proteinExistence type="predicted"/>
<reference evidence="1 2" key="1">
    <citation type="submission" date="2016-10" db="EMBL/GenBank/DDBJ databases">
        <authorList>
            <person name="de Groot N.N."/>
        </authorList>
    </citation>
    <scope>NUCLEOTIDE SEQUENCE [LARGE SCALE GENOMIC DNA]</scope>
    <source>
        <strain evidence="1 2">DSM 3217</strain>
    </source>
</reference>
<dbReference type="InterPro" id="IPR011051">
    <property type="entry name" value="RmlC_Cupin_sf"/>
</dbReference>
<accession>A0A1G6BFU2</accession>
<dbReference type="EMBL" id="FMXR01000010">
    <property type="protein sequence ID" value="SDB19458.1"/>
    <property type="molecule type" value="Genomic_DNA"/>
</dbReference>
<dbReference type="RefSeq" id="WP_090173700.1">
    <property type="nucleotide sequence ID" value="NZ_FMXR01000010.1"/>
</dbReference>
<name>A0A1G6BFU2_EUBOX</name>
<organism evidence="1 2">
    <name type="scientific">Eubacterium oxidoreducens</name>
    <dbReference type="NCBI Taxonomy" id="1732"/>
    <lineage>
        <taxon>Bacteria</taxon>
        <taxon>Bacillati</taxon>
        <taxon>Bacillota</taxon>
        <taxon>Clostridia</taxon>
        <taxon>Eubacteriales</taxon>
        <taxon>Eubacteriaceae</taxon>
        <taxon>Eubacterium</taxon>
    </lineage>
</organism>
<dbReference type="CDD" id="cd20299">
    <property type="entry name" value="cupin_YP766765-like"/>
    <property type="match status" value="1"/>
</dbReference>
<evidence type="ECO:0008006" key="3">
    <source>
        <dbReference type="Google" id="ProtNLM"/>
    </source>
</evidence>
<sequence>MKKVTFEEATVYEAPGHHDVVLRRFSGKDVTGAEKFWVGMSHFEPHGGAGWGYADNACEKVYYILEGQMTVKDATLKDVSKEEIDANLAKDPKYYEGHYWKLNVGDCFFMGPNEERYFENETDYAVKTLVIITYPGV</sequence>
<evidence type="ECO:0000313" key="1">
    <source>
        <dbReference type="EMBL" id="SDB19458.1"/>
    </source>
</evidence>
<dbReference type="OrthoDB" id="2886949at2"/>
<dbReference type="Gene3D" id="2.60.120.10">
    <property type="entry name" value="Jelly Rolls"/>
    <property type="match status" value="1"/>
</dbReference>
<protein>
    <recommendedName>
        <fullName evidence="3">Cupin domain-containing protein</fullName>
    </recommendedName>
</protein>
<gene>
    <name evidence="1" type="ORF">SAMN02910417_01455</name>
</gene>
<dbReference type="Proteomes" id="UP000199228">
    <property type="component" value="Unassembled WGS sequence"/>
</dbReference>
<dbReference type="AlphaFoldDB" id="A0A1G6BFU2"/>
<dbReference type="InterPro" id="IPR014710">
    <property type="entry name" value="RmlC-like_jellyroll"/>
</dbReference>
<dbReference type="STRING" id="1732.SAMN02910417_01455"/>